<evidence type="ECO:0000256" key="1">
    <source>
        <dbReference type="SAM" id="MobiDB-lite"/>
    </source>
</evidence>
<feature type="region of interest" description="Disordered" evidence="1">
    <location>
        <begin position="1"/>
        <end position="70"/>
    </location>
</feature>
<evidence type="ECO:0000313" key="3">
    <source>
        <dbReference type="Proteomes" id="UP000734854"/>
    </source>
</evidence>
<reference evidence="2 3" key="1">
    <citation type="submission" date="2020-08" db="EMBL/GenBank/DDBJ databases">
        <title>Plant Genome Project.</title>
        <authorList>
            <person name="Zhang R.-G."/>
        </authorList>
    </citation>
    <scope>NUCLEOTIDE SEQUENCE [LARGE SCALE GENOMIC DNA]</scope>
    <source>
        <tissue evidence="2">Rhizome</tissue>
    </source>
</reference>
<evidence type="ECO:0008006" key="4">
    <source>
        <dbReference type="Google" id="ProtNLM"/>
    </source>
</evidence>
<organism evidence="2 3">
    <name type="scientific">Zingiber officinale</name>
    <name type="common">Ginger</name>
    <name type="synonym">Amomum zingiber</name>
    <dbReference type="NCBI Taxonomy" id="94328"/>
    <lineage>
        <taxon>Eukaryota</taxon>
        <taxon>Viridiplantae</taxon>
        <taxon>Streptophyta</taxon>
        <taxon>Embryophyta</taxon>
        <taxon>Tracheophyta</taxon>
        <taxon>Spermatophyta</taxon>
        <taxon>Magnoliopsida</taxon>
        <taxon>Liliopsida</taxon>
        <taxon>Zingiberales</taxon>
        <taxon>Zingiberaceae</taxon>
        <taxon>Zingiber</taxon>
    </lineage>
</organism>
<comment type="caution">
    <text evidence="2">The sequence shown here is derived from an EMBL/GenBank/DDBJ whole genome shotgun (WGS) entry which is preliminary data.</text>
</comment>
<name>A0A8J5C5M3_ZINOF</name>
<accession>A0A8J5C5M3</accession>
<feature type="compositionally biased region" description="Pro residues" evidence="1">
    <location>
        <begin position="11"/>
        <end position="23"/>
    </location>
</feature>
<protein>
    <recommendedName>
        <fullName evidence="4">Rhodopsin</fullName>
    </recommendedName>
</protein>
<gene>
    <name evidence="2" type="ORF">ZIOFF_067311</name>
</gene>
<dbReference type="Proteomes" id="UP000734854">
    <property type="component" value="Unassembled WGS sequence"/>
</dbReference>
<proteinExistence type="predicted"/>
<evidence type="ECO:0000313" key="2">
    <source>
        <dbReference type="EMBL" id="KAG6473395.1"/>
    </source>
</evidence>
<dbReference type="AlphaFoldDB" id="A0A8J5C5M3"/>
<feature type="compositionally biased region" description="Low complexity" evidence="1">
    <location>
        <begin position="1"/>
        <end position="10"/>
    </location>
</feature>
<dbReference type="EMBL" id="JACMSC010000019">
    <property type="protein sequence ID" value="KAG6473395.1"/>
    <property type="molecule type" value="Genomic_DNA"/>
</dbReference>
<sequence>MSYYNQQQPPVGVPPPQGYPPEGYPKDAYQPSGYPPQGYSPAVYPQQGYPPQGYPQPYAQPPLQQQQSSGPSFMEGWLIFRRSHRVTPDPPLSRPHRLLRLFRAPILTRSLWSHVDKVVMVPMGNARYRAPGRCGYDFWPRFVAVVFWMLAFDLAV</sequence>
<keyword evidence="3" id="KW-1185">Reference proteome</keyword>
<feature type="compositionally biased region" description="Low complexity" evidence="1">
    <location>
        <begin position="61"/>
        <end position="70"/>
    </location>
</feature>